<protein>
    <submittedName>
        <fullName evidence="2">Uncharacterized protein</fullName>
    </submittedName>
</protein>
<keyword evidence="1" id="KW-1133">Transmembrane helix</keyword>
<keyword evidence="1" id="KW-0472">Membrane</keyword>
<gene>
    <name evidence="2" type="ORF">SAMEA2259716_05227</name>
</gene>
<evidence type="ECO:0000256" key="1">
    <source>
        <dbReference type="SAM" id="Phobius"/>
    </source>
</evidence>
<evidence type="ECO:0000313" key="2">
    <source>
        <dbReference type="EMBL" id="SKM83271.1"/>
    </source>
</evidence>
<keyword evidence="1" id="KW-0812">Transmembrane</keyword>
<dbReference type="AlphaFoldDB" id="A0A1T8TRY1"/>
<feature type="transmembrane region" description="Helical" evidence="1">
    <location>
        <begin position="6"/>
        <end position="24"/>
    </location>
</feature>
<proteinExistence type="predicted"/>
<evidence type="ECO:0000313" key="3">
    <source>
        <dbReference type="Proteomes" id="UP000190074"/>
    </source>
</evidence>
<accession>A0A1T8TRY1</accession>
<organism evidence="2 3">
    <name type="scientific">Mycobacteroides abscessus subsp. massiliense</name>
    <dbReference type="NCBI Taxonomy" id="1962118"/>
    <lineage>
        <taxon>Bacteria</taxon>
        <taxon>Bacillati</taxon>
        <taxon>Actinomycetota</taxon>
        <taxon>Actinomycetes</taxon>
        <taxon>Mycobacteriales</taxon>
        <taxon>Mycobacteriaceae</taxon>
        <taxon>Mycobacteroides</taxon>
        <taxon>Mycobacteroides abscessus</taxon>
    </lineage>
</organism>
<name>A0A1T8TRY1_9MYCO</name>
<sequence>MNDGALTITLSFAGALMLIVGLGLDDRLHPHLSVGAW</sequence>
<dbReference type="EMBL" id="FVGW01000016">
    <property type="protein sequence ID" value="SKM83271.1"/>
    <property type="molecule type" value="Genomic_DNA"/>
</dbReference>
<dbReference type="Proteomes" id="UP000190074">
    <property type="component" value="Unassembled WGS sequence"/>
</dbReference>
<reference evidence="2 3" key="1">
    <citation type="submission" date="2016-11" db="EMBL/GenBank/DDBJ databases">
        <authorList>
            <consortium name="Pathogen Informatics"/>
        </authorList>
    </citation>
    <scope>NUCLEOTIDE SEQUENCE [LARGE SCALE GENOMIC DNA]</scope>
    <source>
        <strain evidence="2 3">911</strain>
    </source>
</reference>